<evidence type="ECO:0000313" key="1">
    <source>
        <dbReference type="EMBL" id="MBX46277.1"/>
    </source>
</evidence>
<name>A0A2P2NUU2_RHIMU</name>
<organism evidence="1">
    <name type="scientific">Rhizophora mucronata</name>
    <name type="common">Asiatic mangrove</name>
    <dbReference type="NCBI Taxonomy" id="61149"/>
    <lineage>
        <taxon>Eukaryota</taxon>
        <taxon>Viridiplantae</taxon>
        <taxon>Streptophyta</taxon>
        <taxon>Embryophyta</taxon>
        <taxon>Tracheophyta</taxon>
        <taxon>Spermatophyta</taxon>
        <taxon>Magnoliopsida</taxon>
        <taxon>eudicotyledons</taxon>
        <taxon>Gunneridae</taxon>
        <taxon>Pentapetalae</taxon>
        <taxon>rosids</taxon>
        <taxon>fabids</taxon>
        <taxon>Malpighiales</taxon>
        <taxon>Rhizophoraceae</taxon>
        <taxon>Rhizophora</taxon>
    </lineage>
</organism>
<dbReference type="EMBL" id="GGEC01065793">
    <property type="protein sequence ID" value="MBX46277.1"/>
    <property type="molecule type" value="Transcribed_RNA"/>
</dbReference>
<dbReference type="AlphaFoldDB" id="A0A2P2NUU2"/>
<protein>
    <submittedName>
        <fullName evidence="1">Uncharacterized protein</fullName>
    </submittedName>
</protein>
<reference evidence="1" key="1">
    <citation type="submission" date="2018-02" db="EMBL/GenBank/DDBJ databases">
        <title>Rhizophora mucronata_Transcriptome.</title>
        <authorList>
            <person name="Meera S.P."/>
            <person name="Sreeshan A."/>
            <person name="Augustine A."/>
        </authorList>
    </citation>
    <scope>NUCLEOTIDE SEQUENCE</scope>
    <source>
        <tissue evidence="1">Leaf</tissue>
    </source>
</reference>
<sequence>MPISYVKGLKICRRLYQVCSCC</sequence>
<accession>A0A2P2NUU2</accession>
<proteinExistence type="predicted"/>